<feature type="transmembrane region" description="Helical" evidence="7">
    <location>
        <begin position="118"/>
        <end position="143"/>
    </location>
</feature>
<comment type="similarity">
    <text evidence="7">Belongs to the binding-protein-dependent transport system permease family.</text>
</comment>
<reference evidence="9" key="1">
    <citation type="journal article" date="2023" name="Int. J. Syst. Evol. Microbiol.">
        <title>&lt;i&gt;Holtiella tumoricola&lt;/i&gt; gen. nov. sp. nov., isolated from a human clinical sample.</title>
        <authorList>
            <person name="Allen-Vercoe E."/>
            <person name="Daigneault M.C."/>
            <person name="Vancuren S.J."/>
            <person name="Cochrane K."/>
            <person name="O'Neal L.L."/>
            <person name="Sankaranarayanan K."/>
            <person name="Lawson P.A."/>
        </authorList>
    </citation>
    <scope>NUCLEOTIDE SEQUENCE</scope>
    <source>
        <strain evidence="9">CC70A</strain>
    </source>
</reference>
<protein>
    <submittedName>
        <fullName evidence="9">ABC transporter permease</fullName>
    </submittedName>
</protein>
<dbReference type="RefSeq" id="WP_271013282.1">
    <property type="nucleotide sequence ID" value="NZ_JAQIFT010000062.1"/>
</dbReference>
<dbReference type="PROSITE" id="PS50928">
    <property type="entry name" value="ABC_TM1"/>
    <property type="match status" value="1"/>
</dbReference>
<feature type="transmembrane region" description="Helical" evidence="7">
    <location>
        <begin position="72"/>
        <end position="98"/>
    </location>
</feature>
<evidence type="ECO:0000256" key="1">
    <source>
        <dbReference type="ARBA" id="ARBA00004651"/>
    </source>
</evidence>
<comment type="caution">
    <text evidence="9">The sequence shown here is derived from an EMBL/GenBank/DDBJ whole genome shotgun (WGS) entry which is preliminary data.</text>
</comment>
<dbReference type="CDD" id="cd06261">
    <property type="entry name" value="TM_PBP2"/>
    <property type="match status" value="1"/>
</dbReference>
<dbReference type="SUPFAM" id="SSF161098">
    <property type="entry name" value="MetI-like"/>
    <property type="match status" value="1"/>
</dbReference>
<keyword evidence="3" id="KW-1003">Cell membrane</keyword>
<accession>A0AA42DQL1</accession>
<dbReference type="Proteomes" id="UP001169242">
    <property type="component" value="Unassembled WGS sequence"/>
</dbReference>
<dbReference type="GO" id="GO:0005886">
    <property type="term" value="C:plasma membrane"/>
    <property type="evidence" value="ECO:0007669"/>
    <property type="project" value="UniProtKB-SubCell"/>
</dbReference>
<dbReference type="AlphaFoldDB" id="A0AA42DQL1"/>
<evidence type="ECO:0000259" key="8">
    <source>
        <dbReference type="PROSITE" id="PS50928"/>
    </source>
</evidence>
<organism evidence="9 10">
    <name type="scientific">Holtiella tumoricola</name>
    <dbReference type="NCBI Taxonomy" id="3018743"/>
    <lineage>
        <taxon>Bacteria</taxon>
        <taxon>Bacillati</taxon>
        <taxon>Bacillota</taxon>
        <taxon>Clostridia</taxon>
        <taxon>Lachnospirales</taxon>
        <taxon>Cellulosilyticaceae</taxon>
        <taxon>Holtiella</taxon>
    </lineage>
</organism>
<evidence type="ECO:0000256" key="6">
    <source>
        <dbReference type="ARBA" id="ARBA00023136"/>
    </source>
</evidence>
<evidence type="ECO:0000256" key="3">
    <source>
        <dbReference type="ARBA" id="ARBA00022475"/>
    </source>
</evidence>
<keyword evidence="4 7" id="KW-0812">Transmembrane</keyword>
<evidence type="ECO:0000256" key="7">
    <source>
        <dbReference type="RuleBase" id="RU363032"/>
    </source>
</evidence>
<keyword evidence="10" id="KW-1185">Reference proteome</keyword>
<name>A0AA42DQL1_9FIRM</name>
<dbReference type="PANTHER" id="PTHR43386">
    <property type="entry name" value="OLIGOPEPTIDE TRANSPORT SYSTEM PERMEASE PROTEIN APPC"/>
    <property type="match status" value="1"/>
</dbReference>
<dbReference type="InterPro" id="IPR000515">
    <property type="entry name" value="MetI-like"/>
</dbReference>
<feature type="domain" description="ABC transmembrane type-1" evidence="8">
    <location>
        <begin position="70"/>
        <end position="259"/>
    </location>
</feature>
<feature type="transmembrane region" description="Helical" evidence="7">
    <location>
        <begin position="12"/>
        <end position="33"/>
    </location>
</feature>
<dbReference type="EMBL" id="JAQIFT010000062">
    <property type="protein sequence ID" value="MDA3733462.1"/>
    <property type="molecule type" value="Genomic_DNA"/>
</dbReference>
<dbReference type="Pfam" id="PF00528">
    <property type="entry name" value="BPD_transp_1"/>
    <property type="match status" value="1"/>
</dbReference>
<dbReference type="Gene3D" id="1.10.3720.10">
    <property type="entry name" value="MetI-like"/>
    <property type="match status" value="1"/>
</dbReference>
<keyword evidence="2 7" id="KW-0813">Transport</keyword>
<dbReference type="GO" id="GO:0055085">
    <property type="term" value="P:transmembrane transport"/>
    <property type="evidence" value="ECO:0007669"/>
    <property type="project" value="InterPro"/>
</dbReference>
<comment type="subcellular location">
    <subcellularLocation>
        <location evidence="1 7">Cell membrane</location>
        <topology evidence="1 7">Multi-pass membrane protein</topology>
    </subcellularLocation>
</comment>
<keyword evidence="6 7" id="KW-0472">Membrane</keyword>
<evidence type="ECO:0000256" key="5">
    <source>
        <dbReference type="ARBA" id="ARBA00022989"/>
    </source>
</evidence>
<evidence type="ECO:0000313" key="10">
    <source>
        <dbReference type="Proteomes" id="UP001169242"/>
    </source>
</evidence>
<proteinExistence type="inferred from homology"/>
<evidence type="ECO:0000313" key="9">
    <source>
        <dbReference type="EMBL" id="MDA3733462.1"/>
    </source>
</evidence>
<feature type="transmembrane region" description="Helical" evidence="7">
    <location>
        <begin position="237"/>
        <end position="259"/>
    </location>
</feature>
<dbReference type="PANTHER" id="PTHR43386:SF25">
    <property type="entry name" value="PEPTIDE ABC TRANSPORTER PERMEASE PROTEIN"/>
    <property type="match status" value="1"/>
</dbReference>
<gene>
    <name evidence="9" type="ORF">PBV87_18440</name>
</gene>
<evidence type="ECO:0000256" key="4">
    <source>
        <dbReference type="ARBA" id="ARBA00022692"/>
    </source>
</evidence>
<feature type="transmembrane region" description="Helical" evidence="7">
    <location>
        <begin position="191"/>
        <end position="216"/>
    </location>
</feature>
<dbReference type="InterPro" id="IPR035906">
    <property type="entry name" value="MetI-like_sf"/>
</dbReference>
<evidence type="ECO:0000256" key="2">
    <source>
        <dbReference type="ARBA" id="ARBA00022448"/>
    </source>
</evidence>
<dbReference type="InterPro" id="IPR050366">
    <property type="entry name" value="BP-dependent_transpt_permease"/>
</dbReference>
<keyword evidence="5 7" id="KW-1133">Transmembrane helix</keyword>
<sequence>MKAFKWNTELIIGTFLIGFISLLALTSFFYTPYDPEAMDIVNKLQSPSFIHLMGTDQFGRDVLSRIMVGARLIFFIGISTVCFSLLVGGLLGIASGYLGGFVDTLIMKLIEVKMAFPGTLLALMLISLWGSNMPMIIMALSIMNIPRFTRIVRSGYLQYRNTTFVEAAITGGINPFRIMFVHILPNLASSIYITATLSFASAILSEAGLSYLGLGLQPPLASWGKMLGEAQPYMLQAPYLAIFPGIMITLVVLGFNLLADGVRRL</sequence>